<evidence type="ECO:0000313" key="1">
    <source>
        <dbReference type="EMBL" id="KAK4550465.1"/>
    </source>
</evidence>
<evidence type="ECO:0000313" key="2">
    <source>
        <dbReference type="Proteomes" id="UP001324427"/>
    </source>
</evidence>
<dbReference type="InterPro" id="IPR032157">
    <property type="entry name" value="PAC4"/>
</dbReference>
<protein>
    <recommendedName>
        <fullName evidence="3">Chorismate-utilising enzyme C-terminal domain-containing protein</fullName>
    </recommendedName>
</protein>
<dbReference type="GO" id="GO:0043248">
    <property type="term" value="P:proteasome assembly"/>
    <property type="evidence" value="ECO:0007669"/>
    <property type="project" value="InterPro"/>
</dbReference>
<keyword evidence="2" id="KW-1185">Reference proteome</keyword>
<gene>
    <name evidence="1" type="ORF">LTR36_000044</name>
</gene>
<dbReference type="Gene3D" id="3.30.230.100">
    <property type="match status" value="1"/>
</dbReference>
<reference evidence="1 2" key="1">
    <citation type="submission" date="2021-11" db="EMBL/GenBank/DDBJ databases">
        <title>Black yeast isolated from Biological Soil Crust.</title>
        <authorList>
            <person name="Kurbessoian T."/>
        </authorList>
    </citation>
    <scope>NUCLEOTIDE SEQUENCE [LARGE SCALE GENOMIC DNA]</scope>
    <source>
        <strain evidence="1 2">CCFEE 5522</strain>
    </source>
</reference>
<dbReference type="Proteomes" id="UP001324427">
    <property type="component" value="Unassembled WGS sequence"/>
</dbReference>
<name>A0AAV9JXQ5_9PEZI</name>
<accession>A0AAV9JXQ5</accession>
<dbReference type="AlphaFoldDB" id="A0AAV9JXQ5"/>
<proteinExistence type="predicted"/>
<dbReference type="Pfam" id="PF16093">
    <property type="entry name" value="PAC4"/>
    <property type="match status" value="1"/>
</dbReference>
<comment type="caution">
    <text evidence="1">The sequence shown here is derived from an EMBL/GenBank/DDBJ whole genome shotgun (WGS) entry which is preliminary data.</text>
</comment>
<evidence type="ECO:0008006" key="3">
    <source>
        <dbReference type="Google" id="ProtNLM"/>
    </source>
</evidence>
<dbReference type="EMBL" id="JAVFHQ010000001">
    <property type="protein sequence ID" value="KAK4550465.1"/>
    <property type="molecule type" value="Genomic_DNA"/>
</dbReference>
<sequence>MAVGAGSTALTNGTHPSTTPIELAIGLPHMPGTKIHIHLTILTTSLMLFLTSTSLESAQGGATMGSFVYAMPDRYNPSQPLSTPLYSVPSSLDLTTRLAKLLTRRTKKLCYVGGSINLTGAAGGGTVEEEVEAFRAIVQVVTAEVAKASHHPENE</sequence>
<organism evidence="1 2">
    <name type="scientific">Oleoguttula mirabilis</name>
    <dbReference type="NCBI Taxonomy" id="1507867"/>
    <lineage>
        <taxon>Eukaryota</taxon>
        <taxon>Fungi</taxon>
        <taxon>Dikarya</taxon>
        <taxon>Ascomycota</taxon>
        <taxon>Pezizomycotina</taxon>
        <taxon>Dothideomycetes</taxon>
        <taxon>Dothideomycetidae</taxon>
        <taxon>Mycosphaerellales</taxon>
        <taxon>Teratosphaeriaceae</taxon>
        <taxon>Oleoguttula</taxon>
    </lineage>
</organism>